<dbReference type="PANTHER" id="PTHR43233:SF1">
    <property type="entry name" value="FAMILY N-ACETYLTRANSFERASE, PUTATIVE (AFU_ORTHOLOGUE AFUA_6G03350)-RELATED"/>
    <property type="match status" value="1"/>
</dbReference>
<protein>
    <submittedName>
        <fullName evidence="2">GNAT family N-acetyltransferase</fullName>
    </submittedName>
</protein>
<dbReference type="Proteomes" id="UP000727907">
    <property type="component" value="Unassembled WGS sequence"/>
</dbReference>
<name>A0ABS6IIS4_9HYPH</name>
<keyword evidence="3" id="KW-1185">Reference proteome</keyword>
<dbReference type="InterPro" id="IPR053144">
    <property type="entry name" value="Acetyltransferase_Butenolide"/>
</dbReference>
<comment type="caution">
    <text evidence="2">The sequence shown here is derived from an EMBL/GenBank/DDBJ whole genome shotgun (WGS) entry which is preliminary data.</text>
</comment>
<gene>
    <name evidence="2" type="ORF">KQ910_10560</name>
</gene>
<accession>A0ABS6IIS4</accession>
<organism evidence="2 3">
    <name type="scientific">Reyranella humidisoli</name>
    <dbReference type="NCBI Taxonomy" id="2849149"/>
    <lineage>
        <taxon>Bacteria</taxon>
        <taxon>Pseudomonadati</taxon>
        <taxon>Pseudomonadota</taxon>
        <taxon>Alphaproteobacteria</taxon>
        <taxon>Hyphomicrobiales</taxon>
        <taxon>Reyranellaceae</taxon>
        <taxon>Reyranella</taxon>
    </lineage>
</organism>
<dbReference type="PANTHER" id="PTHR43233">
    <property type="entry name" value="FAMILY N-ACETYLTRANSFERASE, PUTATIVE (AFU_ORTHOLOGUE AFUA_6G03350)-RELATED"/>
    <property type="match status" value="1"/>
</dbReference>
<dbReference type="PROSITE" id="PS51186">
    <property type="entry name" value="GNAT"/>
    <property type="match status" value="1"/>
</dbReference>
<dbReference type="CDD" id="cd04301">
    <property type="entry name" value="NAT_SF"/>
    <property type="match status" value="1"/>
</dbReference>
<dbReference type="InterPro" id="IPR000182">
    <property type="entry name" value="GNAT_dom"/>
</dbReference>
<proteinExistence type="predicted"/>
<feature type="domain" description="N-acetyltransferase" evidence="1">
    <location>
        <begin position="1"/>
        <end position="133"/>
    </location>
</feature>
<dbReference type="Pfam" id="PF13673">
    <property type="entry name" value="Acetyltransf_10"/>
    <property type="match status" value="1"/>
</dbReference>
<evidence type="ECO:0000313" key="2">
    <source>
        <dbReference type="EMBL" id="MBU8874206.1"/>
    </source>
</evidence>
<reference evidence="2 3" key="1">
    <citation type="submission" date="2021-06" db="EMBL/GenBank/DDBJ databases">
        <authorList>
            <person name="Lee D.H."/>
        </authorList>
    </citation>
    <scope>NUCLEOTIDE SEQUENCE [LARGE SCALE GENOMIC DNA]</scope>
    <source>
        <strain evidence="2 3">MMS21-HV4-11</strain>
    </source>
</reference>
<dbReference type="EMBL" id="JAHOPB010000001">
    <property type="protein sequence ID" value="MBU8874206.1"/>
    <property type="molecule type" value="Genomic_DNA"/>
</dbReference>
<evidence type="ECO:0000313" key="3">
    <source>
        <dbReference type="Proteomes" id="UP000727907"/>
    </source>
</evidence>
<dbReference type="RefSeq" id="WP_216959333.1">
    <property type="nucleotide sequence ID" value="NZ_JAHOPB010000001.1"/>
</dbReference>
<evidence type="ECO:0000259" key="1">
    <source>
        <dbReference type="PROSITE" id="PS51186"/>
    </source>
</evidence>
<sequence>MNTIYAREDDLGADEYIDVVAKSGLNRPIGDRPRIEQMLKQANLILTARQDGKLVGFARSLTDFCFCCYLSDLAVDKACQGQGIGRRLIEMTRTEAGGANTTTLLLSAPTAMTYYEGIKMPKADNCFLYRRQQ</sequence>